<reference evidence="6 7" key="1">
    <citation type="submission" date="2018-01" db="EMBL/GenBank/DDBJ databases">
        <title>Species boundaries and ecological features among Paraburkholderia terrae DSMZ17804T, P. hospita DSMZ17164T and P. caribensis DSMZ13236T.</title>
        <authorList>
            <person name="Pratama A.A."/>
        </authorList>
    </citation>
    <scope>NUCLEOTIDE SEQUENCE [LARGE SCALE GENOMIC DNA]</scope>
    <source>
        <strain evidence="6 7">DSM 17164</strain>
    </source>
</reference>
<comment type="subcellular location">
    <subcellularLocation>
        <location evidence="1">Membrane</location>
        <topology evidence="1">Multi-pass membrane protein</topology>
    </subcellularLocation>
</comment>
<evidence type="ECO:0000256" key="1">
    <source>
        <dbReference type="ARBA" id="ARBA00004141"/>
    </source>
</evidence>
<evidence type="ECO:0000256" key="3">
    <source>
        <dbReference type="ARBA" id="ARBA00022989"/>
    </source>
</evidence>
<proteinExistence type="predicted"/>
<dbReference type="PANTHER" id="PTHR43847:SF1">
    <property type="entry name" value="BLL3993 PROTEIN"/>
    <property type="match status" value="1"/>
</dbReference>
<dbReference type="InterPro" id="IPR007269">
    <property type="entry name" value="ICMT_MeTrfase"/>
</dbReference>
<dbReference type="EMBL" id="CP026105">
    <property type="protein sequence ID" value="AUT69226.1"/>
    <property type="molecule type" value="Genomic_DNA"/>
</dbReference>
<evidence type="ECO:0000256" key="2">
    <source>
        <dbReference type="ARBA" id="ARBA00022692"/>
    </source>
</evidence>
<feature type="transmembrane region" description="Helical" evidence="5">
    <location>
        <begin position="96"/>
        <end position="114"/>
    </location>
</feature>
<name>A0AAN1J8K8_9BURK</name>
<accession>A0AAN1J8K8</accession>
<dbReference type="AlphaFoldDB" id="A0AAN1J8K8"/>
<organism evidence="6 7">
    <name type="scientific">Paraburkholderia hospita</name>
    <dbReference type="NCBI Taxonomy" id="169430"/>
    <lineage>
        <taxon>Bacteria</taxon>
        <taxon>Pseudomonadati</taxon>
        <taxon>Pseudomonadota</taxon>
        <taxon>Betaproteobacteria</taxon>
        <taxon>Burkholderiales</taxon>
        <taxon>Burkholderiaceae</taxon>
        <taxon>Paraburkholderia</taxon>
    </lineage>
</organism>
<keyword evidence="3 5" id="KW-1133">Transmembrane helix</keyword>
<dbReference type="GO" id="GO:0004671">
    <property type="term" value="F:protein C-terminal S-isoprenylcysteine carboxyl O-methyltransferase activity"/>
    <property type="evidence" value="ECO:0007669"/>
    <property type="project" value="InterPro"/>
</dbReference>
<dbReference type="GO" id="GO:0016020">
    <property type="term" value="C:membrane"/>
    <property type="evidence" value="ECO:0007669"/>
    <property type="project" value="UniProtKB-SubCell"/>
</dbReference>
<dbReference type="GeneID" id="55529381"/>
<sequence length="233" mass="25960">MNTTTSVRSTPSTRTIGLPVRAPQEISTYGLSRALLEIAARTCTALLLGLFAYFAIVNWRADPGRITLLLIVVAECVTVGLSLFARTPVRRDWSPFAFVCSICGTYYFLAVQLAPGVRLVPEAVGATLQIVGICWQIFAKATLRASFGLLPANRGIVCGGPYRFMRHPIYFGYFVADIGFLLTNFGTWNLVVYIVQFVLQIGRIVREEWLLSTDGEYRAYMARVRFRVIPGLF</sequence>
<evidence type="ECO:0000256" key="5">
    <source>
        <dbReference type="SAM" id="Phobius"/>
    </source>
</evidence>
<keyword evidence="4 5" id="KW-0472">Membrane</keyword>
<feature type="transmembrane region" description="Helical" evidence="5">
    <location>
        <begin position="38"/>
        <end position="59"/>
    </location>
</feature>
<dbReference type="Gene3D" id="1.20.120.1630">
    <property type="match status" value="1"/>
</dbReference>
<protein>
    <submittedName>
        <fullName evidence="6">DUF1295 domain-containing protein</fullName>
    </submittedName>
</protein>
<gene>
    <name evidence="6" type="ORF">C2L64_13700</name>
</gene>
<dbReference type="PANTHER" id="PTHR43847">
    <property type="entry name" value="BLL3993 PROTEIN"/>
    <property type="match status" value="1"/>
</dbReference>
<evidence type="ECO:0000313" key="6">
    <source>
        <dbReference type="EMBL" id="AUT69226.1"/>
    </source>
</evidence>
<dbReference type="Proteomes" id="UP000236649">
    <property type="component" value="Chromosome 1"/>
</dbReference>
<evidence type="ECO:0000313" key="7">
    <source>
        <dbReference type="Proteomes" id="UP000236649"/>
    </source>
</evidence>
<dbReference type="KEGG" id="phs:C2L64_13700"/>
<feature type="transmembrane region" description="Helical" evidence="5">
    <location>
        <begin position="170"/>
        <end position="199"/>
    </location>
</feature>
<dbReference type="InterPro" id="IPR052527">
    <property type="entry name" value="Metal_cation-efflux_comp"/>
</dbReference>
<keyword evidence="2 5" id="KW-0812">Transmembrane</keyword>
<feature type="transmembrane region" description="Helical" evidence="5">
    <location>
        <begin position="65"/>
        <end position="84"/>
    </location>
</feature>
<dbReference type="Pfam" id="PF04140">
    <property type="entry name" value="ICMT"/>
    <property type="match status" value="1"/>
</dbReference>
<evidence type="ECO:0000256" key="4">
    <source>
        <dbReference type="ARBA" id="ARBA00023136"/>
    </source>
</evidence>
<dbReference type="RefSeq" id="WP_090836316.1">
    <property type="nucleotide sequence ID" value="NZ_CADFGJ010000025.1"/>
</dbReference>